<organism evidence="1 2">
    <name type="scientific">Ceriporiopsis subvermispora (strain B)</name>
    <name type="common">White-rot fungus</name>
    <name type="synonym">Gelatoporia subvermispora</name>
    <dbReference type="NCBI Taxonomy" id="914234"/>
    <lineage>
        <taxon>Eukaryota</taxon>
        <taxon>Fungi</taxon>
        <taxon>Dikarya</taxon>
        <taxon>Basidiomycota</taxon>
        <taxon>Agaricomycotina</taxon>
        <taxon>Agaricomycetes</taxon>
        <taxon>Polyporales</taxon>
        <taxon>Gelatoporiaceae</taxon>
        <taxon>Gelatoporia</taxon>
    </lineage>
</organism>
<name>M2QV03_CERS8</name>
<protein>
    <submittedName>
        <fullName evidence="1">Uncharacterized protein</fullName>
    </submittedName>
</protein>
<dbReference type="AlphaFoldDB" id="M2QV03"/>
<gene>
    <name evidence="1" type="ORF">CERSUDRAFT_101502</name>
</gene>
<reference evidence="1 2" key="1">
    <citation type="journal article" date="2012" name="Proc. Natl. Acad. Sci. U.S.A.">
        <title>Comparative genomics of Ceriporiopsis subvermispora and Phanerochaete chrysosporium provide insight into selective ligninolysis.</title>
        <authorList>
            <person name="Fernandez-Fueyo E."/>
            <person name="Ruiz-Duenas F.J."/>
            <person name="Ferreira P."/>
            <person name="Floudas D."/>
            <person name="Hibbett D.S."/>
            <person name="Canessa P."/>
            <person name="Larrondo L.F."/>
            <person name="James T.Y."/>
            <person name="Seelenfreund D."/>
            <person name="Lobos S."/>
            <person name="Polanco R."/>
            <person name="Tello M."/>
            <person name="Honda Y."/>
            <person name="Watanabe T."/>
            <person name="Watanabe T."/>
            <person name="Ryu J.S."/>
            <person name="Kubicek C.P."/>
            <person name="Schmoll M."/>
            <person name="Gaskell J."/>
            <person name="Hammel K.E."/>
            <person name="St John F.J."/>
            <person name="Vanden Wymelenberg A."/>
            <person name="Sabat G."/>
            <person name="Splinter BonDurant S."/>
            <person name="Syed K."/>
            <person name="Yadav J.S."/>
            <person name="Doddapaneni H."/>
            <person name="Subramanian V."/>
            <person name="Lavin J.L."/>
            <person name="Oguiza J.A."/>
            <person name="Perez G."/>
            <person name="Pisabarro A.G."/>
            <person name="Ramirez L."/>
            <person name="Santoyo F."/>
            <person name="Master E."/>
            <person name="Coutinho P.M."/>
            <person name="Henrissat B."/>
            <person name="Lombard V."/>
            <person name="Magnuson J.K."/>
            <person name="Kuees U."/>
            <person name="Hori C."/>
            <person name="Igarashi K."/>
            <person name="Samejima M."/>
            <person name="Held B.W."/>
            <person name="Barry K.W."/>
            <person name="LaButti K.M."/>
            <person name="Lapidus A."/>
            <person name="Lindquist E.A."/>
            <person name="Lucas S.M."/>
            <person name="Riley R."/>
            <person name="Salamov A.A."/>
            <person name="Hoffmeister D."/>
            <person name="Schwenk D."/>
            <person name="Hadar Y."/>
            <person name="Yarden O."/>
            <person name="de Vries R.P."/>
            <person name="Wiebenga A."/>
            <person name="Stenlid J."/>
            <person name="Eastwood D."/>
            <person name="Grigoriev I.V."/>
            <person name="Berka R.M."/>
            <person name="Blanchette R.A."/>
            <person name="Kersten P."/>
            <person name="Martinez A.T."/>
            <person name="Vicuna R."/>
            <person name="Cullen D."/>
        </authorList>
    </citation>
    <scope>NUCLEOTIDE SEQUENCE [LARGE SCALE GENOMIC DNA]</scope>
    <source>
        <strain evidence="1 2">B</strain>
    </source>
</reference>
<evidence type="ECO:0000313" key="2">
    <source>
        <dbReference type="Proteomes" id="UP000016930"/>
    </source>
</evidence>
<dbReference type="HOGENOM" id="CLU_3106169_0_0_1"/>
<dbReference type="Proteomes" id="UP000016930">
    <property type="component" value="Unassembled WGS sequence"/>
</dbReference>
<sequence>MTEKIGFDSLGKELSKLSACTKSVLRHKTCVLMKYLVKAEPSSSQPSSAFT</sequence>
<evidence type="ECO:0000313" key="1">
    <source>
        <dbReference type="EMBL" id="EMD30346.1"/>
    </source>
</evidence>
<dbReference type="EMBL" id="KB446275">
    <property type="protein sequence ID" value="EMD30346.1"/>
    <property type="molecule type" value="Genomic_DNA"/>
</dbReference>
<proteinExistence type="predicted"/>
<keyword evidence="2" id="KW-1185">Reference proteome</keyword>
<accession>M2QV03</accession>